<organism evidence="2 3">
    <name type="scientific">Kibdelosporangium banguiense</name>
    <dbReference type="NCBI Taxonomy" id="1365924"/>
    <lineage>
        <taxon>Bacteria</taxon>
        <taxon>Bacillati</taxon>
        <taxon>Actinomycetota</taxon>
        <taxon>Actinomycetes</taxon>
        <taxon>Pseudonocardiales</taxon>
        <taxon>Pseudonocardiaceae</taxon>
        <taxon>Kibdelosporangium</taxon>
    </lineage>
</organism>
<protein>
    <submittedName>
        <fullName evidence="2">Uncharacterized protein</fullName>
    </submittedName>
</protein>
<proteinExistence type="predicted"/>
<accession>A0ABS4TV09</accession>
<sequence length="96" mass="11017">MGRLWRQRAGCQCVRAEHRTAQGLPRVPQRPEHRPVRRGAGGLSKDYSFAKALRPFVTWKRGVLNRLQLDREVPHFQDYSHLPEFDVIESAIASPG</sequence>
<dbReference type="EMBL" id="JAGINW010000001">
    <property type="protein sequence ID" value="MBP2328249.1"/>
    <property type="molecule type" value="Genomic_DNA"/>
</dbReference>
<dbReference type="Proteomes" id="UP001519332">
    <property type="component" value="Unassembled WGS sequence"/>
</dbReference>
<name>A0ABS4TV09_9PSEU</name>
<gene>
    <name evidence="2" type="ORF">JOF56_008634</name>
</gene>
<comment type="caution">
    <text evidence="2">The sequence shown here is derived from an EMBL/GenBank/DDBJ whole genome shotgun (WGS) entry which is preliminary data.</text>
</comment>
<feature type="region of interest" description="Disordered" evidence="1">
    <location>
        <begin position="17"/>
        <end position="41"/>
    </location>
</feature>
<evidence type="ECO:0000313" key="3">
    <source>
        <dbReference type="Proteomes" id="UP001519332"/>
    </source>
</evidence>
<evidence type="ECO:0000313" key="2">
    <source>
        <dbReference type="EMBL" id="MBP2328249.1"/>
    </source>
</evidence>
<evidence type="ECO:0000256" key="1">
    <source>
        <dbReference type="SAM" id="MobiDB-lite"/>
    </source>
</evidence>
<reference evidence="2 3" key="1">
    <citation type="submission" date="2021-03" db="EMBL/GenBank/DDBJ databases">
        <title>Sequencing the genomes of 1000 actinobacteria strains.</title>
        <authorList>
            <person name="Klenk H.-P."/>
        </authorList>
    </citation>
    <scope>NUCLEOTIDE SEQUENCE [LARGE SCALE GENOMIC DNA]</scope>
    <source>
        <strain evidence="2 3">DSM 46670</strain>
    </source>
</reference>
<keyword evidence="3" id="KW-1185">Reference proteome</keyword>